<comment type="caution">
    <text evidence="2">The sequence shown here is derived from an EMBL/GenBank/DDBJ whole genome shotgun (WGS) entry which is preliminary data.</text>
</comment>
<dbReference type="InterPro" id="IPR057191">
    <property type="entry name" value="DUF7869"/>
</dbReference>
<sequence length="432" mass="48935">MRRVCAGSGRFKRLRKAVEEGNSSPPVDLRYLRRPLARLDAESCRARITSFLEEIYQSVAENLPDVKDSTADDVELTLHTADGIEEDQYTVALSEDALVSVPAPPGSGKKRIRTSIKSVKISDDRHPSKSMLEIRWLPPGRIIDYWNQLRAAHPSEKVAFSYFWKVWYEEYPHLKFRCESSHSVRSTCVRHRALIKGLGSHLNARTAQILKYTEHLRMQYRDRQIYWSDRGQSRLRGSVISVIIDSMDQAKFALPRGSAMKSKDLSGLNRPKCHITAALVHGHCLLITVSDQDIQKSSSTMIDILAHTLTMLQLRGVPLSACTLKVQADNTVREMKNNPFCRFLGSMVAHSKLASASLTNLVSGHSHEDIDQVFGQLAQWLIKTCRTAECPTDFTQAIDAWLAQLPRPHEKGRHCVRLSCVRDWIFAFNQSD</sequence>
<protein>
    <submittedName>
        <fullName evidence="2">FO synthase subunit 1</fullName>
    </submittedName>
</protein>
<dbReference type="PANTHER" id="PTHR33153">
    <property type="entry name" value="MYND-TYPE DOMAIN-CONTAINING PROTEIN"/>
    <property type="match status" value="1"/>
</dbReference>
<keyword evidence="3" id="KW-1185">Reference proteome</keyword>
<feature type="domain" description="DUF7869" evidence="1">
    <location>
        <begin position="264"/>
        <end position="400"/>
    </location>
</feature>
<accession>A0ABP0MXG6</accession>
<dbReference type="Pfam" id="PF25273">
    <property type="entry name" value="DUF7869"/>
    <property type="match status" value="1"/>
</dbReference>
<dbReference type="EMBL" id="CAXAMM010024936">
    <property type="protein sequence ID" value="CAK9056191.1"/>
    <property type="molecule type" value="Genomic_DNA"/>
</dbReference>
<proteinExistence type="predicted"/>
<evidence type="ECO:0000259" key="1">
    <source>
        <dbReference type="Pfam" id="PF25273"/>
    </source>
</evidence>
<evidence type="ECO:0000313" key="3">
    <source>
        <dbReference type="Proteomes" id="UP001642464"/>
    </source>
</evidence>
<organism evidence="2 3">
    <name type="scientific">Durusdinium trenchii</name>
    <dbReference type="NCBI Taxonomy" id="1381693"/>
    <lineage>
        <taxon>Eukaryota</taxon>
        <taxon>Sar</taxon>
        <taxon>Alveolata</taxon>
        <taxon>Dinophyceae</taxon>
        <taxon>Suessiales</taxon>
        <taxon>Symbiodiniaceae</taxon>
        <taxon>Durusdinium</taxon>
    </lineage>
</organism>
<reference evidence="2 3" key="1">
    <citation type="submission" date="2024-02" db="EMBL/GenBank/DDBJ databases">
        <authorList>
            <person name="Chen Y."/>
            <person name="Shah S."/>
            <person name="Dougan E. K."/>
            <person name="Thang M."/>
            <person name="Chan C."/>
        </authorList>
    </citation>
    <scope>NUCLEOTIDE SEQUENCE [LARGE SCALE GENOMIC DNA]</scope>
</reference>
<name>A0ABP0MXG6_9DINO</name>
<evidence type="ECO:0000313" key="2">
    <source>
        <dbReference type="EMBL" id="CAK9056191.1"/>
    </source>
</evidence>
<gene>
    <name evidence="2" type="ORF">SCF082_LOCUS30308</name>
</gene>
<dbReference type="Proteomes" id="UP001642464">
    <property type="component" value="Unassembled WGS sequence"/>
</dbReference>
<dbReference type="PANTHER" id="PTHR33153:SF3">
    <property type="entry name" value="TRAFFICKING PROTEIN PARTICLE COMPLEX SUBUNIT 11 DOMAIN-CONTAINING PROTEIN"/>
    <property type="match status" value="1"/>
</dbReference>